<dbReference type="AlphaFoldDB" id="A0AA38KWG8"/>
<sequence length="59" mass="6560">YSHELDMVVLDEAVSLCNRRVTPTFLGAAKGFMLENPKQQPAAMISQAIGMLQYSRSPF</sequence>
<evidence type="ECO:0000313" key="2">
    <source>
        <dbReference type="Proteomes" id="UP000824469"/>
    </source>
</evidence>
<organism evidence="1 2">
    <name type="scientific">Taxus chinensis</name>
    <name type="common">Chinese yew</name>
    <name type="synonym">Taxus wallichiana var. chinensis</name>
    <dbReference type="NCBI Taxonomy" id="29808"/>
    <lineage>
        <taxon>Eukaryota</taxon>
        <taxon>Viridiplantae</taxon>
        <taxon>Streptophyta</taxon>
        <taxon>Embryophyta</taxon>
        <taxon>Tracheophyta</taxon>
        <taxon>Spermatophyta</taxon>
        <taxon>Pinopsida</taxon>
        <taxon>Pinidae</taxon>
        <taxon>Conifers II</taxon>
        <taxon>Cupressales</taxon>
        <taxon>Taxaceae</taxon>
        <taxon>Taxus</taxon>
    </lineage>
</organism>
<comment type="caution">
    <text evidence="1">The sequence shown here is derived from an EMBL/GenBank/DDBJ whole genome shotgun (WGS) entry which is preliminary data.</text>
</comment>
<dbReference type="Proteomes" id="UP000824469">
    <property type="component" value="Unassembled WGS sequence"/>
</dbReference>
<proteinExistence type="predicted"/>
<dbReference type="EMBL" id="JAHRHJ020000008">
    <property type="protein sequence ID" value="KAH9306292.1"/>
    <property type="molecule type" value="Genomic_DNA"/>
</dbReference>
<accession>A0AA38KWG8</accession>
<gene>
    <name evidence="1" type="ORF">KI387_010696</name>
</gene>
<feature type="non-terminal residue" evidence="1">
    <location>
        <position position="1"/>
    </location>
</feature>
<name>A0AA38KWG8_TAXCH</name>
<keyword evidence="2" id="KW-1185">Reference proteome</keyword>
<reference evidence="1 2" key="1">
    <citation type="journal article" date="2021" name="Nat. Plants">
        <title>The Taxus genome provides insights into paclitaxel biosynthesis.</title>
        <authorList>
            <person name="Xiong X."/>
            <person name="Gou J."/>
            <person name="Liao Q."/>
            <person name="Li Y."/>
            <person name="Zhou Q."/>
            <person name="Bi G."/>
            <person name="Li C."/>
            <person name="Du R."/>
            <person name="Wang X."/>
            <person name="Sun T."/>
            <person name="Guo L."/>
            <person name="Liang H."/>
            <person name="Lu P."/>
            <person name="Wu Y."/>
            <person name="Zhang Z."/>
            <person name="Ro D.K."/>
            <person name="Shang Y."/>
            <person name="Huang S."/>
            <person name="Yan J."/>
        </authorList>
    </citation>
    <scope>NUCLEOTIDE SEQUENCE [LARGE SCALE GENOMIC DNA]</scope>
    <source>
        <strain evidence="1">Ta-2019</strain>
    </source>
</reference>
<evidence type="ECO:0000313" key="1">
    <source>
        <dbReference type="EMBL" id="KAH9306292.1"/>
    </source>
</evidence>
<protein>
    <submittedName>
        <fullName evidence="1">Uncharacterized protein</fullName>
    </submittedName>
</protein>